<evidence type="ECO:0000313" key="6">
    <source>
        <dbReference type="Proteomes" id="UP000243207"/>
    </source>
</evidence>
<gene>
    <name evidence="5" type="ORF">SAMN05216421_0344</name>
</gene>
<dbReference type="CDD" id="cd03349">
    <property type="entry name" value="LbH_XAT"/>
    <property type="match status" value="1"/>
</dbReference>
<dbReference type="PROSITE" id="PS00101">
    <property type="entry name" value="HEXAPEP_TRANSFERASES"/>
    <property type="match status" value="1"/>
</dbReference>
<dbReference type="PANTHER" id="PTHR43300:SF11">
    <property type="entry name" value="ACETYLTRANSFERASE RV3034C-RELATED"/>
    <property type="match status" value="1"/>
</dbReference>
<dbReference type="InterPro" id="IPR050179">
    <property type="entry name" value="Trans_hexapeptide_repeat"/>
</dbReference>
<comment type="similarity">
    <text evidence="1">Belongs to the transferase hexapeptide repeat family.</text>
</comment>
<dbReference type="Pfam" id="PF00132">
    <property type="entry name" value="Hexapep"/>
    <property type="match status" value="1"/>
</dbReference>
<dbReference type="InterPro" id="IPR018357">
    <property type="entry name" value="Hexapep_transf_CS"/>
</dbReference>
<keyword evidence="3" id="KW-0677">Repeat</keyword>
<evidence type="ECO:0000256" key="3">
    <source>
        <dbReference type="ARBA" id="ARBA00022737"/>
    </source>
</evidence>
<dbReference type="InterPro" id="IPR011004">
    <property type="entry name" value="Trimer_LpxA-like_sf"/>
</dbReference>
<sequence length="231" mass="25636">MNRLVNHYWKRWLRRNRLKLAQGPRALPRDGRLILEPRVEIGDVIIETRDLTIGHSSYIRSGGQLIAVESIGRYCSIGNRVMIGVGRDTHPVRWVTTHPFANDAGQAHHAQNEPVVIDHDVWIGQDVIIMSGVRIGTGAVIAAGAVVTKHVAPYTIVGGNPARMIKVRFDTDITERLLASRWWETDHADLVRMQLDDPAIFLSAIESSPATPAVAAYEQTLITRSGCKKAD</sequence>
<dbReference type="InterPro" id="IPR001451">
    <property type="entry name" value="Hexapep"/>
</dbReference>
<evidence type="ECO:0000256" key="2">
    <source>
        <dbReference type="ARBA" id="ARBA00022679"/>
    </source>
</evidence>
<dbReference type="RefSeq" id="WP_093391527.1">
    <property type="nucleotide sequence ID" value="NZ_LT629736.1"/>
</dbReference>
<reference evidence="6" key="1">
    <citation type="submission" date="2016-10" db="EMBL/GenBank/DDBJ databases">
        <authorList>
            <person name="Varghese N."/>
            <person name="Submissions S."/>
        </authorList>
    </citation>
    <scope>NUCLEOTIDE SEQUENCE [LARGE SCALE GENOMIC DNA]</scope>
    <source>
        <strain evidence="6">NRRL B-51270</strain>
    </source>
</reference>
<accession>A0A1H1M0P8</accession>
<evidence type="ECO:0000256" key="4">
    <source>
        <dbReference type="ARBA" id="ARBA00023315"/>
    </source>
</evidence>
<dbReference type="EMBL" id="LT629736">
    <property type="protein sequence ID" value="SDR80373.1"/>
    <property type="molecule type" value="Genomic_DNA"/>
</dbReference>
<dbReference type="OrthoDB" id="9815592at2"/>
<dbReference type="STRING" id="487184.SAMN05216421_0344"/>
<proteinExistence type="inferred from homology"/>
<protein>
    <submittedName>
        <fullName evidence="5">Acetyltransferase (Isoleucine patch superfamily)</fullName>
    </submittedName>
</protein>
<evidence type="ECO:0000256" key="1">
    <source>
        <dbReference type="ARBA" id="ARBA00007274"/>
    </source>
</evidence>
<evidence type="ECO:0000313" key="5">
    <source>
        <dbReference type="EMBL" id="SDR80373.1"/>
    </source>
</evidence>
<dbReference type="Proteomes" id="UP000243207">
    <property type="component" value="Chromosome I"/>
</dbReference>
<name>A0A1H1M0P8_9GAMM</name>
<keyword evidence="6" id="KW-1185">Reference proteome</keyword>
<dbReference type="AlphaFoldDB" id="A0A1H1M0P8"/>
<dbReference type="Gene3D" id="2.160.10.10">
    <property type="entry name" value="Hexapeptide repeat proteins"/>
    <property type="match status" value="1"/>
</dbReference>
<dbReference type="PANTHER" id="PTHR43300">
    <property type="entry name" value="ACETYLTRANSFERASE"/>
    <property type="match status" value="1"/>
</dbReference>
<keyword evidence="2 5" id="KW-0808">Transferase</keyword>
<dbReference type="SUPFAM" id="SSF51161">
    <property type="entry name" value="Trimeric LpxA-like enzymes"/>
    <property type="match status" value="1"/>
</dbReference>
<dbReference type="GO" id="GO:0016746">
    <property type="term" value="F:acyltransferase activity"/>
    <property type="evidence" value="ECO:0007669"/>
    <property type="project" value="UniProtKB-KW"/>
</dbReference>
<organism evidence="5 6">
    <name type="scientific">Halopseudomonas xinjiangensis</name>
    <dbReference type="NCBI Taxonomy" id="487184"/>
    <lineage>
        <taxon>Bacteria</taxon>
        <taxon>Pseudomonadati</taxon>
        <taxon>Pseudomonadota</taxon>
        <taxon>Gammaproteobacteria</taxon>
        <taxon>Pseudomonadales</taxon>
        <taxon>Pseudomonadaceae</taxon>
        <taxon>Halopseudomonas</taxon>
    </lineage>
</organism>
<keyword evidence="4" id="KW-0012">Acyltransferase</keyword>